<dbReference type="SUPFAM" id="SSF46785">
    <property type="entry name" value="Winged helix' DNA-binding domain"/>
    <property type="match status" value="1"/>
</dbReference>
<reference evidence="6" key="1">
    <citation type="submission" date="2015-10" db="EMBL/GenBank/DDBJ databases">
        <authorList>
            <person name="Gilbert D.G."/>
        </authorList>
    </citation>
    <scope>NUCLEOTIDE SEQUENCE</scope>
</reference>
<evidence type="ECO:0000256" key="2">
    <source>
        <dbReference type="ARBA" id="ARBA00023125"/>
    </source>
</evidence>
<evidence type="ECO:0000259" key="5">
    <source>
        <dbReference type="SMART" id="SM00347"/>
    </source>
</evidence>
<evidence type="ECO:0000256" key="3">
    <source>
        <dbReference type="ARBA" id="ARBA00023163"/>
    </source>
</evidence>
<name>A0A161KFK4_9ZZZZ</name>
<keyword evidence="1" id="KW-0805">Transcription regulation</keyword>
<feature type="region of interest" description="Disordered" evidence="4">
    <location>
        <begin position="1"/>
        <end position="34"/>
    </location>
</feature>
<sequence>MEGFDQRSRDLAPREAMDDTSLGGAAVPNSKTEPPPGAEFAAWLLMARRLREDVLGRELFSDPAWDILLDIYAAEGRGERIQISSLAPMSNVPSSTARRWAHKLEALGLLERDRDTRDQRLSYIRLSRYGHDRVMVFIERLTAKGPPPPIIR</sequence>
<protein>
    <recommendedName>
        <fullName evidence="5">HTH marR-type domain-containing protein</fullName>
    </recommendedName>
</protein>
<dbReference type="InterPro" id="IPR036390">
    <property type="entry name" value="WH_DNA-bd_sf"/>
</dbReference>
<organism evidence="6">
    <name type="scientific">hydrothermal vent metagenome</name>
    <dbReference type="NCBI Taxonomy" id="652676"/>
    <lineage>
        <taxon>unclassified sequences</taxon>
        <taxon>metagenomes</taxon>
        <taxon>ecological metagenomes</taxon>
    </lineage>
</organism>
<feature type="compositionally biased region" description="Basic and acidic residues" evidence="4">
    <location>
        <begin position="1"/>
        <end position="17"/>
    </location>
</feature>
<dbReference type="SMART" id="SM00347">
    <property type="entry name" value="HTH_MARR"/>
    <property type="match status" value="1"/>
</dbReference>
<keyword evidence="3" id="KW-0804">Transcription</keyword>
<dbReference type="AlphaFoldDB" id="A0A161KFK4"/>
<feature type="domain" description="HTH marR-type" evidence="5">
    <location>
        <begin position="53"/>
        <end position="150"/>
    </location>
</feature>
<dbReference type="GO" id="GO:0003677">
    <property type="term" value="F:DNA binding"/>
    <property type="evidence" value="ECO:0007669"/>
    <property type="project" value="UniProtKB-KW"/>
</dbReference>
<evidence type="ECO:0000256" key="1">
    <source>
        <dbReference type="ARBA" id="ARBA00023015"/>
    </source>
</evidence>
<evidence type="ECO:0000313" key="6">
    <source>
        <dbReference type="EMBL" id="CUS45622.1"/>
    </source>
</evidence>
<dbReference type="InterPro" id="IPR036388">
    <property type="entry name" value="WH-like_DNA-bd_sf"/>
</dbReference>
<dbReference type="GO" id="GO:0003700">
    <property type="term" value="F:DNA-binding transcription factor activity"/>
    <property type="evidence" value="ECO:0007669"/>
    <property type="project" value="InterPro"/>
</dbReference>
<accession>A0A161KFK4</accession>
<dbReference type="InterPro" id="IPR023187">
    <property type="entry name" value="Tscrpt_reg_MarR-type_CS"/>
</dbReference>
<keyword evidence="2" id="KW-0238">DNA-binding</keyword>
<dbReference type="InterPro" id="IPR000835">
    <property type="entry name" value="HTH_MarR-typ"/>
</dbReference>
<dbReference type="EMBL" id="CZQE01000282">
    <property type="protein sequence ID" value="CUS45622.1"/>
    <property type="molecule type" value="Genomic_DNA"/>
</dbReference>
<dbReference type="PROSITE" id="PS01117">
    <property type="entry name" value="HTH_MARR_1"/>
    <property type="match status" value="1"/>
</dbReference>
<dbReference type="Gene3D" id="1.10.10.10">
    <property type="entry name" value="Winged helix-like DNA-binding domain superfamily/Winged helix DNA-binding domain"/>
    <property type="match status" value="1"/>
</dbReference>
<dbReference type="Pfam" id="PF01047">
    <property type="entry name" value="MarR"/>
    <property type="match status" value="1"/>
</dbReference>
<proteinExistence type="predicted"/>
<evidence type="ECO:0000256" key="4">
    <source>
        <dbReference type="SAM" id="MobiDB-lite"/>
    </source>
</evidence>
<gene>
    <name evidence="6" type="ORF">MGWOODY_Smn927</name>
</gene>